<reference evidence="2 3" key="1">
    <citation type="submission" date="2024-04" db="EMBL/GenBank/DDBJ databases">
        <title>WGS of bacteria from Torrens River.</title>
        <authorList>
            <person name="Wyrsch E.R."/>
            <person name="Drigo B."/>
        </authorList>
    </citation>
    <scope>NUCLEOTIDE SEQUENCE [LARGE SCALE GENOMIC DNA]</scope>
    <source>
        <strain evidence="2 3">TWI153</strain>
    </source>
</reference>
<sequence length="212" mass="24335">MKFFVMSHVKEPGCPGYVEAFIVDKGHPHLCDHYYADHANCKRPLWHRRREGEYAPVFQPEMIAVNWDPRWRFDICSASQGAYFASDRFMEISRNAGAGFVDQSPLTVRSKRGVDLVQFSYNAVIFKELDVLDVAAPESLLVRDRTYGNIHRVKKLVVREGFVEPIFRFKGMSGSSHTLICSEEFRHAAGERLKGVEFIDIDGAIWPHIKMI</sequence>
<dbReference type="EMBL" id="JBDJOF010000005">
    <property type="protein sequence ID" value="MEN5389004.1"/>
    <property type="molecule type" value="Genomic_DNA"/>
</dbReference>
<gene>
    <name evidence="2" type="ORF">ABE587_04080</name>
</gene>
<dbReference type="Pfam" id="PF15570">
    <property type="entry name" value="Imm43"/>
    <property type="match status" value="1"/>
</dbReference>
<feature type="domain" description="Immunity protein 43" evidence="1">
    <location>
        <begin position="71"/>
        <end position="202"/>
    </location>
</feature>
<accession>A0ABV0C417</accession>
<dbReference type="Proteomes" id="UP001400166">
    <property type="component" value="Unassembled WGS sequence"/>
</dbReference>
<proteinExistence type="predicted"/>
<evidence type="ECO:0000259" key="1">
    <source>
        <dbReference type="Pfam" id="PF15570"/>
    </source>
</evidence>
<evidence type="ECO:0000313" key="3">
    <source>
        <dbReference type="Proteomes" id="UP001400166"/>
    </source>
</evidence>
<name>A0ABV0C417_9GAMM</name>
<evidence type="ECO:0000313" key="2">
    <source>
        <dbReference type="EMBL" id="MEN5389004.1"/>
    </source>
</evidence>
<organism evidence="2 3">
    <name type="scientific">Stenotrophomonas hibiscicola</name>
    <dbReference type="NCBI Taxonomy" id="86189"/>
    <lineage>
        <taxon>Bacteria</taxon>
        <taxon>Pseudomonadati</taxon>
        <taxon>Pseudomonadota</taxon>
        <taxon>Gammaproteobacteria</taxon>
        <taxon>Lysobacterales</taxon>
        <taxon>Lysobacteraceae</taxon>
        <taxon>Stenotrophomonas</taxon>
        <taxon>Stenotrophomonas maltophilia group</taxon>
    </lineage>
</organism>
<dbReference type="InterPro" id="IPR029079">
    <property type="entry name" value="Imm43"/>
</dbReference>
<keyword evidence="3" id="KW-1185">Reference proteome</keyword>
<protein>
    <recommendedName>
        <fullName evidence="1">Immunity protein 43 domain-containing protein</fullName>
    </recommendedName>
</protein>
<dbReference type="RefSeq" id="WP_346469391.1">
    <property type="nucleotide sequence ID" value="NZ_JBDJOF010000005.1"/>
</dbReference>
<comment type="caution">
    <text evidence="2">The sequence shown here is derived from an EMBL/GenBank/DDBJ whole genome shotgun (WGS) entry which is preliminary data.</text>
</comment>